<dbReference type="Gene3D" id="1.25.40.20">
    <property type="entry name" value="Ankyrin repeat-containing domain"/>
    <property type="match status" value="1"/>
</dbReference>
<dbReference type="InterPro" id="IPR050745">
    <property type="entry name" value="Multifunctional_regulatory"/>
</dbReference>
<dbReference type="Pfam" id="PF14096">
    <property type="entry name" value="DUF4274"/>
    <property type="match status" value="1"/>
</dbReference>
<keyword evidence="1" id="KW-0677">Repeat</keyword>
<dbReference type="SMART" id="SM00248">
    <property type="entry name" value="ANK"/>
    <property type="match status" value="3"/>
</dbReference>
<evidence type="ECO:0000259" key="3">
    <source>
        <dbReference type="Pfam" id="PF14096"/>
    </source>
</evidence>
<evidence type="ECO:0000313" key="4">
    <source>
        <dbReference type="EMBL" id="MCS1397033.1"/>
    </source>
</evidence>
<proteinExistence type="predicted"/>
<gene>
    <name evidence="4" type="ORF">NXZ79_13460</name>
</gene>
<dbReference type="InterPro" id="IPR002110">
    <property type="entry name" value="Ankyrin_rpt"/>
</dbReference>
<keyword evidence="5" id="KW-1185">Reference proteome</keyword>
<dbReference type="PANTHER" id="PTHR24189">
    <property type="entry name" value="MYOTROPHIN"/>
    <property type="match status" value="1"/>
</dbReference>
<evidence type="ECO:0000256" key="2">
    <source>
        <dbReference type="ARBA" id="ARBA00023043"/>
    </source>
</evidence>
<dbReference type="SUPFAM" id="SSF48403">
    <property type="entry name" value="Ankyrin repeat"/>
    <property type="match status" value="1"/>
</dbReference>
<sequence>MGWAEVSKSNNLEMVRDAVNKLDVNERDARGRTPLMLFITNRMTTEGIELLLAQNIDLEVQDRLGDTALKKAVKFKQKEVMSLLLTRGVPLQDPEGMTATAWYAARAHSEIADLLLDTPGAIRLTLNSEEQRQVDTILYEENLNKMCQHISEVSSSIILHAIVNRYNWDDGPEPMIAAFNNPVCTVITFMEIFELMEGDYWLAQTEDELEGSPWKQPWREMAEKLKVKLGL</sequence>
<dbReference type="InterPro" id="IPR025369">
    <property type="entry name" value="DUF4274"/>
</dbReference>
<accession>A0ABT2DQ40</accession>
<dbReference type="Pfam" id="PF12796">
    <property type="entry name" value="Ank_2"/>
    <property type="match status" value="1"/>
</dbReference>
<name>A0ABT2DQ40_9BACI</name>
<keyword evidence="2" id="KW-0040">ANK repeat</keyword>
<dbReference type="EMBL" id="JANTOO010000014">
    <property type="protein sequence ID" value="MCS1397033.1"/>
    <property type="molecule type" value="Genomic_DNA"/>
</dbReference>
<dbReference type="RefSeq" id="WP_012294825.1">
    <property type="nucleotide sequence ID" value="NZ_JANTOO010000014.1"/>
</dbReference>
<dbReference type="Proteomes" id="UP001525021">
    <property type="component" value="Unassembled WGS sequence"/>
</dbReference>
<protein>
    <submittedName>
        <fullName evidence="4">DUF4274 domain-containing protein</fullName>
    </submittedName>
</protein>
<comment type="caution">
    <text evidence="4">The sequence shown here is derived from an EMBL/GenBank/DDBJ whole genome shotgun (WGS) entry which is preliminary data.</text>
</comment>
<feature type="domain" description="DUF4274" evidence="3">
    <location>
        <begin position="156"/>
        <end position="229"/>
    </location>
</feature>
<evidence type="ECO:0000256" key="1">
    <source>
        <dbReference type="ARBA" id="ARBA00022737"/>
    </source>
</evidence>
<organism evidence="4 5">
    <name type="scientific">Lysinibacillus pinottii</name>
    <dbReference type="NCBI Taxonomy" id="2973932"/>
    <lineage>
        <taxon>Bacteria</taxon>
        <taxon>Bacillati</taxon>
        <taxon>Bacillota</taxon>
        <taxon>Bacilli</taxon>
        <taxon>Bacillales</taxon>
        <taxon>Bacillaceae</taxon>
        <taxon>Lysinibacillus</taxon>
    </lineage>
</organism>
<evidence type="ECO:0000313" key="5">
    <source>
        <dbReference type="Proteomes" id="UP001525021"/>
    </source>
</evidence>
<reference evidence="4 5" key="1">
    <citation type="submission" date="2022-08" db="EMBL/GenBank/DDBJ databases">
        <title>Lysinibacillus sequencing.</title>
        <authorList>
            <person name="Dunlap C."/>
        </authorList>
    </citation>
    <scope>NUCLEOTIDE SEQUENCE [LARGE SCALE GENOMIC DNA]</scope>
    <source>
        <strain evidence="4 5">PB211</strain>
    </source>
</reference>
<dbReference type="InterPro" id="IPR036770">
    <property type="entry name" value="Ankyrin_rpt-contain_sf"/>
</dbReference>